<reference evidence="9" key="1">
    <citation type="journal article" date="2023" name="bioRxiv">
        <title>Scaffold-level genome assemblies of two parasitoid biocontrol wasps reveal the parthenogenesis mechanism and an associated novel virus.</title>
        <authorList>
            <person name="Inwood S."/>
            <person name="Skelly J."/>
            <person name="Guhlin J."/>
            <person name="Harrop T."/>
            <person name="Goldson S."/>
            <person name="Dearden P."/>
        </authorList>
    </citation>
    <scope>NUCLEOTIDE SEQUENCE</scope>
    <source>
        <strain evidence="9">Irish</strain>
        <tissue evidence="9">Whole body</tissue>
    </source>
</reference>
<organism evidence="9 10">
    <name type="scientific">Microctonus aethiopoides</name>
    <dbReference type="NCBI Taxonomy" id="144406"/>
    <lineage>
        <taxon>Eukaryota</taxon>
        <taxon>Metazoa</taxon>
        <taxon>Ecdysozoa</taxon>
        <taxon>Arthropoda</taxon>
        <taxon>Hexapoda</taxon>
        <taxon>Insecta</taxon>
        <taxon>Pterygota</taxon>
        <taxon>Neoptera</taxon>
        <taxon>Endopterygota</taxon>
        <taxon>Hymenoptera</taxon>
        <taxon>Apocrita</taxon>
        <taxon>Ichneumonoidea</taxon>
        <taxon>Braconidae</taxon>
        <taxon>Euphorinae</taxon>
        <taxon>Microctonus</taxon>
    </lineage>
</organism>
<dbReference type="GO" id="GO:0008296">
    <property type="term" value="F:3'-5'-DNA exonuclease activity"/>
    <property type="evidence" value="ECO:0007669"/>
    <property type="project" value="TreeGrafter"/>
</dbReference>
<dbReference type="SMART" id="SM00479">
    <property type="entry name" value="EXOIII"/>
    <property type="match status" value="1"/>
</dbReference>
<dbReference type="Proteomes" id="UP001168990">
    <property type="component" value="Unassembled WGS sequence"/>
</dbReference>
<dbReference type="Pfam" id="PF22123">
    <property type="entry name" value="Exu_RNase_H_like"/>
    <property type="match status" value="1"/>
</dbReference>
<evidence type="ECO:0000313" key="10">
    <source>
        <dbReference type="Proteomes" id="UP001168990"/>
    </source>
</evidence>
<dbReference type="InterPro" id="IPR036397">
    <property type="entry name" value="RNaseH_sf"/>
</dbReference>
<dbReference type="EMBL" id="JAQQBS010001422">
    <property type="protein sequence ID" value="KAK0166221.1"/>
    <property type="molecule type" value="Genomic_DNA"/>
</dbReference>
<keyword evidence="10" id="KW-1185">Reference proteome</keyword>
<evidence type="ECO:0000256" key="5">
    <source>
        <dbReference type="ARBA" id="ARBA00022839"/>
    </source>
</evidence>
<evidence type="ECO:0000256" key="4">
    <source>
        <dbReference type="ARBA" id="ARBA00022801"/>
    </source>
</evidence>
<evidence type="ECO:0000256" key="2">
    <source>
        <dbReference type="ARBA" id="ARBA00022722"/>
    </source>
</evidence>
<dbReference type="InterPro" id="IPR040393">
    <property type="entry name" value="TREX1/2"/>
</dbReference>
<dbReference type="GO" id="GO:0006308">
    <property type="term" value="P:DNA catabolic process"/>
    <property type="evidence" value="ECO:0007669"/>
    <property type="project" value="TreeGrafter"/>
</dbReference>
<dbReference type="GO" id="GO:0005737">
    <property type="term" value="C:cytoplasm"/>
    <property type="evidence" value="ECO:0007669"/>
    <property type="project" value="TreeGrafter"/>
</dbReference>
<feature type="domain" description="Exonuclease" evidence="8">
    <location>
        <begin position="11"/>
        <end position="194"/>
    </location>
</feature>
<sequence>MGSLAIHEEIKIVFFDLEGTGLKQEDQIVQIAAKFENKSFSIYILPTCKFHSDASALTGLTLFDNKLYLKSVAVPTNSPADAITEFITFLRGVGSKVMLAAHYGSKYDFPKILRLVEHLNMMNEFLSIVCGFIDTLTLLKKKLLYRWLQYGSFSQINLAKDYLGLHCTSDAHNALVDVEVLERIINCSRIDLTREEILKSAVSIQEFKSGIYYV</sequence>
<comment type="caution">
    <text evidence="9">The sequence shown here is derived from an EMBL/GenBank/DDBJ whole genome shotgun (WGS) entry which is preliminary data.</text>
</comment>
<keyword evidence="5" id="KW-0269">Exonuclease</keyword>
<dbReference type="InterPro" id="IPR013520">
    <property type="entry name" value="Ribonucl_H"/>
</dbReference>
<evidence type="ECO:0000256" key="6">
    <source>
        <dbReference type="ARBA" id="ARBA00022842"/>
    </source>
</evidence>
<dbReference type="GO" id="GO:0046872">
    <property type="term" value="F:metal ion binding"/>
    <property type="evidence" value="ECO:0007669"/>
    <property type="project" value="UniProtKB-KW"/>
</dbReference>
<dbReference type="InterPro" id="IPR054362">
    <property type="entry name" value="Exu_RNase_H-like"/>
</dbReference>
<reference evidence="9" key="2">
    <citation type="submission" date="2023-03" db="EMBL/GenBank/DDBJ databases">
        <authorList>
            <person name="Inwood S.N."/>
            <person name="Skelly J.G."/>
            <person name="Guhlin J."/>
            <person name="Harrop T.W.R."/>
            <person name="Goldson S.G."/>
            <person name="Dearden P.K."/>
        </authorList>
    </citation>
    <scope>NUCLEOTIDE SEQUENCE</scope>
    <source>
        <strain evidence="9">Irish</strain>
        <tissue evidence="9">Whole body</tissue>
    </source>
</reference>
<gene>
    <name evidence="9" type="ORF">PV328_004662</name>
</gene>
<dbReference type="GO" id="GO:0003676">
    <property type="term" value="F:nucleic acid binding"/>
    <property type="evidence" value="ECO:0007669"/>
    <property type="project" value="InterPro"/>
</dbReference>
<dbReference type="SUPFAM" id="SSF53098">
    <property type="entry name" value="Ribonuclease H-like"/>
    <property type="match status" value="1"/>
</dbReference>
<evidence type="ECO:0000256" key="1">
    <source>
        <dbReference type="ARBA" id="ARBA00001946"/>
    </source>
</evidence>
<accession>A0AA39FB49</accession>
<evidence type="ECO:0000256" key="7">
    <source>
        <dbReference type="ARBA" id="ARBA00025769"/>
    </source>
</evidence>
<protein>
    <recommendedName>
        <fullName evidence="8">Exonuclease domain-containing protein</fullName>
    </recommendedName>
</protein>
<keyword evidence="4" id="KW-0378">Hydrolase</keyword>
<keyword evidence="2" id="KW-0540">Nuclease</keyword>
<dbReference type="PANTHER" id="PTHR13058">
    <property type="entry name" value="THREE PRIME REPAIR EXONUCLEASE 1, 2"/>
    <property type="match status" value="1"/>
</dbReference>
<keyword evidence="6" id="KW-0460">Magnesium</keyword>
<comment type="similarity">
    <text evidence="7">Belongs to the exonuclease superfamily. TREX family.</text>
</comment>
<dbReference type="CDD" id="cd06127">
    <property type="entry name" value="DEDDh"/>
    <property type="match status" value="1"/>
</dbReference>
<dbReference type="InterPro" id="IPR012337">
    <property type="entry name" value="RNaseH-like_sf"/>
</dbReference>
<dbReference type="Gene3D" id="3.30.420.10">
    <property type="entry name" value="Ribonuclease H-like superfamily/Ribonuclease H"/>
    <property type="match status" value="1"/>
</dbReference>
<name>A0AA39FB49_9HYME</name>
<evidence type="ECO:0000259" key="8">
    <source>
        <dbReference type="SMART" id="SM00479"/>
    </source>
</evidence>
<comment type="cofactor">
    <cofactor evidence="1">
        <name>Mg(2+)</name>
        <dbReference type="ChEBI" id="CHEBI:18420"/>
    </cofactor>
</comment>
<keyword evidence="3" id="KW-0479">Metal-binding</keyword>
<evidence type="ECO:0000313" key="9">
    <source>
        <dbReference type="EMBL" id="KAK0166221.1"/>
    </source>
</evidence>
<proteinExistence type="inferred from homology"/>
<dbReference type="PANTHER" id="PTHR13058:SF22">
    <property type="entry name" value="EXODEOXYRIBONUCLEASE III"/>
    <property type="match status" value="1"/>
</dbReference>
<dbReference type="AlphaFoldDB" id="A0AA39FB49"/>
<evidence type="ECO:0000256" key="3">
    <source>
        <dbReference type="ARBA" id="ARBA00022723"/>
    </source>
</evidence>